<feature type="region of interest" description="Disordered" evidence="1">
    <location>
        <begin position="1"/>
        <end position="26"/>
    </location>
</feature>
<dbReference type="RefSeq" id="XP_002740554.1">
    <property type="nucleotide sequence ID" value="XM_002740508.2"/>
</dbReference>
<name>A0ABM0GZ25_SACKO</name>
<dbReference type="Proteomes" id="UP000694865">
    <property type="component" value="Unplaced"/>
</dbReference>
<evidence type="ECO:0000313" key="3">
    <source>
        <dbReference type="RefSeq" id="XP_002740554.1"/>
    </source>
</evidence>
<keyword evidence="2" id="KW-1185">Reference proteome</keyword>
<dbReference type="PANTHER" id="PTHR28674:SF1">
    <property type="entry name" value="NOP PROTEIN CHAPERONE 1"/>
    <property type="match status" value="1"/>
</dbReference>
<evidence type="ECO:0000313" key="2">
    <source>
        <dbReference type="Proteomes" id="UP000694865"/>
    </source>
</evidence>
<accession>A0ABM0GZ25</accession>
<feature type="compositionally biased region" description="Polar residues" evidence="1">
    <location>
        <begin position="152"/>
        <end position="161"/>
    </location>
</feature>
<gene>
    <name evidence="3" type="primary">LOC100372848</name>
</gene>
<feature type="compositionally biased region" description="Polar residues" evidence="1">
    <location>
        <begin position="177"/>
        <end position="186"/>
    </location>
</feature>
<feature type="region of interest" description="Disordered" evidence="1">
    <location>
        <begin position="112"/>
        <end position="186"/>
    </location>
</feature>
<dbReference type="GeneID" id="100372848"/>
<protein>
    <submittedName>
        <fullName evidence="3">Uncharacterized protein C12orf45 homolog</fullName>
    </submittedName>
</protein>
<dbReference type="Pfam" id="PF15370">
    <property type="entry name" value="NOPCHAP1"/>
    <property type="match status" value="1"/>
</dbReference>
<sequence>MAAPSNVSRCDRSDTPNIYEMSNKNENSSKELLNIECNLLESKLLLKKKKTYRPEPSSVLQSVKDFLPAMADANKVLEKTLVETPHKDVDIENIQNFDGPIIEMNLALFERDSGSDEDSELDSSDEEGEMGKSPSNTSDDDDDDDSVLLQAKQITETNLKLTRTRQKKPVIEEIETMCNSNDNTLR</sequence>
<proteinExistence type="predicted"/>
<dbReference type="InterPro" id="IPR027921">
    <property type="entry name" value="NOPCHAP1"/>
</dbReference>
<reference evidence="3" key="1">
    <citation type="submission" date="2025-08" db="UniProtKB">
        <authorList>
            <consortium name="RefSeq"/>
        </authorList>
    </citation>
    <scope>IDENTIFICATION</scope>
    <source>
        <tissue evidence="3">Testes</tissue>
    </source>
</reference>
<feature type="compositionally biased region" description="Acidic residues" evidence="1">
    <location>
        <begin position="115"/>
        <end position="128"/>
    </location>
</feature>
<evidence type="ECO:0000256" key="1">
    <source>
        <dbReference type="SAM" id="MobiDB-lite"/>
    </source>
</evidence>
<dbReference type="PANTHER" id="PTHR28674">
    <property type="entry name" value="SIMILAR TO DNA SEGMENT, CHR 10, WAYNE STATE UNIVERSITY 102,-EXPRESSED"/>
    <property type="match status" value="1"/>
</dbReference>
<organism evidence="2 3">
    <name type="scientific">Saccoglossus kowalevskii</name>
    <name type="common">Acorn worm</name>
    <dbReference type="NCBI Taxonomy" id="10224"/>
    <lineage>
        <taxon>Eukaryota</taxon>
        <taxon>Metazoa</taxon>
        <taxon>Hemichordata</taxon>
        <taxon>Enteropneusta</taxon>
        <taxon>Harrimaniidae</taxon>
        <taxon>Saccoglossus</taxon>
    </lineage>
</organism>